<feature type="transmembrane region" description="Helical" evidence="9">
    <location>
        <begin position="562"/>
        <end position="580"/>
    </location>
</feature>
<evidence type="ECO:0000256" key="6">
    <source>
        <dbReference type="ARBA" id="ARBA00022989"/>
    </source>
</evidence>
<gene>
    <name evidence="9 10" type="primary">kdpA</name>
    <name evidence="10" type="ORF">ABHF33_11030</name>
</gene>
<comment type="subcellular location">
    <subcellularLocation>
        <location evidence="9">Cell membrane</location>
        <topology evidence="9">Multi-pass membrane protein</topology>
    </subcellularLocation>
</comment>
<keyword evidence="1 9" id="KW-0813">Transport</keyword>
<feature type="transmembrane region" description="Helical" evidence="9">
    <location>
        <begin position="180"/>
        <end position="202"/>
    </location>
</feature>
<feature type="transmembrane region" description="Helical" evidence="9">
    <location>
        <begin position="455"/>
        <end position="474"/>
    </location>
</feature>
<sequence length="597" mass="63086">MTTNAILQLGLYLLVLLALAWPVSLLITRVMRGDIPWALRWLRPLEHGFYRLAGVKAEQEQGWRAYALGLLLFNVLGVLAVYALQRLQWALPLNPQGMGAVSADSALNTAISFVSNTNWQGYAGESTMSYLTQMLGLSVQNFLSAASGIVVAIALIRGFARHSQQGFGSLGNVWADLTRIILYVLTPLALVIALLLVSQGVIQNFAPYQQVQTLQATQYQQASVDGSGNALKDAQGQPVLENVSSQTQVLPMGPVASQEAIKMLGTNGGGFFNANSAHPFENPTPLSNFIQMLAIFLIPAALCFSFGQMVGEPRQGWTILAAMTLLFVLAYSVLVSAELAGNPAFGAMGTNSVANLEGKEARFGIVASSLFATITTAASCGAVNAMHDSFTPLGGMVPTLLMQLGEVVFGGVGSGLYGMLVFALLAVFIAGLMVGRTPEYLGKKIESFEMKMTALVILVTPLLVLLGTAIAVSVEAGRAGIFNPGAHGFSEVLYAFSSAANNNGSAFAGLSANTPFYNVMLGLAMWFGRFAVIVPVLAMAGSLASKPRLKVNAGTLPTHGPLFVLLLVGAVLLVGMLNYIPALALGPIVEHLQMIAR</sequence>
<evidence type="ECO:0000256" key="7">
    <source>
        <dbReference type="ARBA" id="ARBA00023065"/>
    </source>
</evidence>
<feature type="transmembrane region" description="Helical" evidence="9">
    <location>
        <begin position="361"/>
        <end position="383"/>
    </location>
</feature>
<comment type="subunit">
    <text evidence="9">The system is composed of three essential subunits: KdpA, KdpB and KdpC.</text>
</comment>
<comment type="similarity">
    <text evidence="9">Belongs to the KdpA family.</text>
</comment>
<keyword evidence="5 9" id="KW-0630">Potassium</keyword>
<keyword evidence="3 9" id="KW-0633">Potassium transport</keyword>
<feature type="transmembrane region" description="Helical" evidence="9">
    <location>
        <begin position="519"/>
        <end position="541"/>
    </location>
</feature>
<dbReference type="HAMAP" id="MF_00275">
    <property type="entry name" value="KdpA"/>
    <property type="match status" value="1"/>
</dbReference>
<evidence type="ECO:0000256" key="3">
    <source>
        <dbReference type="ARBA" id="ARBA00022538"/>
    </source>
</evidence>
<keyword evidence="2 9" id="KW-1003">Cell membrane</keyword>
<feature type="transmembrane region" description="Helical" evidence="9">
    <location>
        <begin position="319"/>
        <end position="341"/>
    </location>
</feature>
<name>A0AAU7F6X7_9NEIS</name>
<dbReference type="Pfam" id="PF03814">
    <property type="entry name" value="KdpA"/>
    <property type="match status" value="1"/>
</dbReference>
<dbReference type="InterPro" id="IPR004623">
    <property type="entry name" value="KdpA"/>
</dbReference>
<feature type="transmembrane region" description="Helical" evidence="9">
    <location>
        <begin position="415"/>
        <end position="434"/>
    </location>
</feature>
<feature type="transmembrane region" description="Helical" evidence="9">
    <location>
        <begin position="142"/>
        <end position="160"/>
    </location>
</feature>
<evidence type="ECO:0000256" key="5">
    <source>
        <dbReference type="ARBA" id="ARBA00022958"/>
    </source>
</evidence>
<dbReference type="GO" id="GO:0005886">
    <property type="term" value="C:plasma membrane"/>
    <property type="evidence" value="ECO:0007669"/>
    <property type="project" value="UniProtKB-SubCell"/>
</dbReference>
<reference evidence="10" key="1">
    <citation type="submission" date="2024-05" db="EMBL/GenBank/DDBJ databases">
        <authorList>
            <person name="Yang L."/>
            <person name="Pan L."/>
        </authorList>
    </citation>
    <scope>NUCLEOTIDE SEQUENCE</scope>
    <source>
        <strain evidence="10">FCG-7</strain>
    </source>
</reference>
<evidence type="ECO:0000256" key="8">
    <source>
        <dbReference type="ARBA" id="ARBA00023136"/>
    </source>
</evidence>
<comment type="function">
    <text evidence="9">Part of the high-affinity ATP-driven potassium transport (or Kdp) system, which catalyzes the hydrolysis of ATP coupled with the electrogenic transport of potassium into the cytoplasm. This subunit binds the extracellular potassium ions and delivers the ions to the membrane domain of KdpB through an intramembrane tunnel.</text>
</comment>
<dbReference type="EMBL" id="CP157355">
    <property type="protein sequence ID" value="XBL99603.1"/>
    <property type="molecule type" value="Genomic_DNA"/>
</dbReference>
<evidence type="ECO:0000256" key="2">
    <source>
        <dbReference type="ARBA" id="ARBA00022475"/>
    </source>
</evidence>
<feature type="transmembrane region" description="Helical" evidence="9">
    <location>
        <begin position="390"/>
        <end position="409"/>
    </location>
</feature>
<dbReference type="NCBIfam" id="TIGR00680">
    <property type="entry name" value="kdpA"/>
    <property type="match status" value="1"/>
</dbReference>
<accession>A0AAU7F6X7</accession>
<keyword evidence="8 9" id="KW-0472">Membrane</keyword>
<keyword evidence="6 9" id="KW-1133">Transmembrane helix</keyword>
<keyword evidence="4 9" id="KW-0812">Transmembrane</keyword>
<dbReference type="GO" id="GO:0030955">
    <property type="term" value="F:potassium ion binding"/>
    <property type="evidence" value="ECO:0007669"/>
    <property type="project" value="UniProtKB-UniRule"/>
</dbReference>
<proteinExistence type="inferred from homology"/>
<feature type="transmembrane region" description="Helical" evidence="9">
    <location>
        <begin position="6"/>
        <end position="27"/>
    </location>
</feature>
<organism evidence="10">
    <name type="scientific">Chitinibacter mangrovi</name>
    <dbReference type="NCBI Taxonomy" id="3153927"/>
    <lineage>
        <taxon>Bacteria</taxon>
        <taxon>Pseudomonadati</taxon>
        <taxon>Pseudomonadota</taxon>
        <taxon>Betaproteobacteria</taxon>
        <taxon>Neisseriales</taxon>
        <taxon>Chitinibacteraceae</taxon>
        <taxon>Chitinibacter</taxon>
    </lineage>
</organism>
<evidence type="ECO:0000256" key="9">
    <source>
        <dbReference type="HAMAP-Rule" id="MF_00275"/>
    </source>
</evidence>
<feature type="transmembrane region" description="Helical" evidence="9">
    <location>
        <begin position="65"/>
        <end position="84"/>
    </location>
</feature>
<evidence type="ECO:0000313" key="10">
    <source>
        <dbReference type="EMBL" id="XBL99603.1"/>
    </source>
</evidence>
<evidence type="ECO:0000256" key="1">
    <source>
        <dbReference type="ARBA" id="ARBA00022448"/>
    </source>
</evidence>
<dbReference type="KEGG" id="cmav:ABHF33_11030"/>
<dbReference type="PANTHER" id="PTHR30607:SF2">
    <property type="entry name" value="POTASSIUM-TRANSPORTING ATPASE POTASSIUM-BINDING SUBUNIT"/>
    <property type="match status" value="1"/>
</dbReference>
<keyword evidence="7 9" id="KW-0406">Ion transport</keyword>
<dbReference type="AlphaFoldDB" id="A0AAU7F6X7"/>
<protein>
    <recommendedName>
        <fullName evidence="9">Potassium-transporting ATPase potassium-binding subunit</fullName>
    </recommendedName>
    <alternativeName>
        <fullName evidence="9">ATP phosphohydrolase [potassium-transporting] A chain</fullName>
    </alternativeName>
    <alternativeName>
        <fullName evidence="9">Potassium-binding and translocating subunit A</fullName>
    </alternativeName>
    <alternativeName>
        <fullName evidence="9">Potassium-translocating ATPase A chain</fullName>
    </alternativeName>
</protein>
<feature type="transmembrane region" description="Helical" evidence="9">
    <location>
        <begin position="289"/>
        <end position="307"/>
    </location>
</feature>
<dbReference type="RefSeq" id="WP_348944019.1">
    <property type="nucleotide sequence ID" value="NZ_CP157355.1"/>
</dbReference>
<evidence type="ECO:0000256" key="4">
    <source>
        <dbReference type="ARBA" id="ARBA00022692"/>
    </source>
</evidence>
<dbReference type="PANTHER" id="PTHR30607">
    <property type="entry name" value="POTASSIUM-TRANSPORTING ATPASE A CHAIN"/>
    <property type="match status" value="1"/>
</dbReference>
<dbReference type="PIRSF" id="PIRSF001294">
    <property type="entry name" value="K_ATPaseA"/>
    <property type="match status" value="1"/>
</dbReference>
<dbReference type="GO" id="GO:0008556">
    <property type="term" value="F:P-type potassium transmembrane transporter activity"/>
    <property type="evidence" value="ECO:0007669"/>
    <property type="project" value="InterPro"/>
</dbReference>